<evidence type="ECO:0000313" key="2">
    <source>
        <dbReference type="Proteomes" id="UP000599074"/>
    </source>
</evidence>
<dbReference type="EMBL" id="BOON01000057">
    <property type="protein sequence ID" value="GII25720.1"/>
    <property type="molecule type" value="Genomic_DNA"/>
</dbReference>
<sequence length="102" mass="10520">MNYSIGIWAYAQVPRGVIYRWEAGGGDCGTGFVLLETAARAVRPCAEDGALLGDLVLDVDSGSLTGDAAGVSRAAFTKIAAAILKSILKSGQAPQTAHTYFG</sequence>
<proteinExistence type="predicted"/>
<dbReference type="RefSeq" id="WP_203935885.1">
    <property type="nucleotide sequence ID" value="NZ_BOON01000057.1"/>
</dbReference>
<reference evidence="1" key="1">
    <citation type="submission" date="2021-01" db="EMBL/GenBank/DDBJ databases">
        <title>Whole genome shotgun sequence of Planosporangium mesophilum NBRC 109066.</title>
        <authorList>
            <person name="Komaki H."/>
            <person name="Tamura T."/>
        </authorList>
    </citation>
    <scope>NUCLEOTIDE SEQUENCE</scope>
    <source>
        <strain evidence="1">NBRC 109066</strain>
    </source>
</reference>
<dbReference type="Proteomes" id="UP000599074">
    <property type="component" value="Unassembled WGS sequence"/>
</dbReference>
<accession>A0A8J3TEL5</accession>
<gene>
    <name evidence="1" type="ORF">Pme01_53170</name>
</gene>
<comment type="caution">
    <text evidence="1">The sequence shown here is derived from an EMBL/GenBank/DDBJ whole genome shotgun (WGS) entry which is preliminary data.</text>
</comment>
<name>A0A8J3TEL5_9ACTN</name>
<organism evidence="1 2">
    <name type="scientific">Planosporangium mesophilum</name>
    <dbReference type="NCBI Taxonomy" id="689768"/>
    <lineage>
        <taxon>Bacteria</taxon>
        <taxon>Bacillati</taxon>
        <taxon>Actinomycetota</taxon>
        <taxon>Actinomycetes</taxon>
        <taxon>Micromonosporales</taxon>
        <taxon>Micromonosporaceae</taxon>
        <taxon>Planosporangium</taxon>
    </lineage>
</organism>
<evidence type="ECO:0000313" key="1">
    <source>
        <dbReference type="EMBL" id="GII25720.1"/>
    </source>
</evidence>
<protein>
    <submittedName>
        <fullName evidence="1">Uncharacterized protein</fullName>
    </submittedName>
</protein>
<dbReference type="AlphaFoldDB" id="A0A8J3TEL5"/>
<keyword evidence="2" id="KW-1185">Reference proteome</keyword>